<protein>
    <submittedName>
        <fullName evidence="2">Uncharacterized protein</fullName>
    </submittedName>
</protein>
<feature type="region of interest" description="Disordered" evidence="1">
    <location>
        <begin position="227"/>
        <end position="247"/>
    </location>
</feature>
<evidence type="ECO:0000256" key="1">
    <source>
        <dbReference type="SAM" id="MobiDB-lite"/>
    </source>
</evidence>
<organism evidence="2 3">
    <name type="scientific">Pyrus ussuriensis x Pyrus communis</name>
    <dbReference type="NCBI Taxonomy" id="2448454"/>
    <lineage>
        <taxon>Eukaryota</taxon>
        <taxon>Viridiplantae</taxon>
        <taxon>Streptophyta</taxon>
        <taxon>Embryophyta</taxon>
        <taxon>Tracheophyta</taxon>
        <taxon>Spermatophyta</taxon>
        <taxon>Magnoliopsida</taxon>
        <taxon>eudicotyledons</taxon>
        <taxon>Gunneridae</taxon>
        <taxon>Pentapetalae</taxon>
        <taxon>rosids</taxon>
        <taxon>fabids</taxon>
        <taxon>Rosales</taxon>
        <taxon>Rosaceae</taxon>
        <taxon>Amygdaloideae</taxon>
        <taxon>Maleae</taxon>
        <taxon>Pyrus</taxon>
    </lineage>
</organism>
<evidence type="ECO:0000313" key="3">
    <source>
        <dbReference type="Proteomes" id="UP000327157"/>
    </source>
</evidence>
<accession>A0A5N5G9Q3</accession>
<feature type="compositionally biased region" description="Polar residues" evidence="1">
    <location>
        <begin position="227"/>
        <end position="246"/>
    </location>
</feature>
<evidence type="ECO:0000313" key="2">
    <source>
        <dbReference type="EMBL" id="KAB2612189.1"/>
    </source>
</evidence>
<sequence>MASEAFSQGESTGVKLGVEDREEALLASFQVKAERKKPFGLMQPLLVPQWKWEYITMDFVYKLPRTKNGYDGIWFVYNNSYHSSIGMSFFEALYGKSCRTPLCWSEVDERVLVDPEIVDETTHNIQNLAIAAVADARIWRTIGEIVVSHIGETFPETMPPRREPRSSANSSFPDIAQLGEAIANAIQSLLRSPKKTHLETMYNLKMDKFMAGGSQWYPGGQSQHMEFASNSAGPLRQPSQPSQGHNAQGCVIPDSTQMSLPKPVFPNYFQFDMQSNVNANSCDLLRGCVELQWIHRLRCLQHHLLLFVCLRWHCHSGVPSNFFHFLVEIGAIGTAFVAGFCGVAQLDLALVVRLVLG</sequence>
<dbReference type="PANTHER" id="PTHR45835:SF99">
    <property type="entry name" value="CHROMO DOMAIN-CONTAINING PROTEIN-RELATED"/>
    <property type="match status" value="1"/>
</dbReference>
<proteinExistence type="predicted"/>
<keyword evidence="3" id="KW-1185">Reference proteome</keyword>
<dbReference type="OrthoDB" id="1738613at2759"/>
<dbReference type="AlphaFoldDB" id="A0A5N5G9Q3"/>
<name>A0A5N5G9Q3_9ROSA</name>
<dbReference type="Proteomes" id="UP000327157">
    <property type="component" value="Unassembled WGS sequence"/>
</dbReference>
<gene>
    <name evidence="2" type="ORF">D8674_040798</name>
</gene>
<dbReference type="EMBL" id="SMOL01000467">
    <property type="protein sequence ID" value="KAB2612189.1"/>
    <property type="molecule type" value="Genomic_DNA"/>
</dbReference>
<dbReference type="PANTHER" id="PTHR45835">
    <property type="entry name" value="YALI0A06105P"/>
    <property type="match status" value="1"/>
</dbReference>
<reference evidence="2 3" key="1">
    <citation type="submission" date="2019-09" db="EMBL/GenBank/DDBJ databases">
        <authorList>
            <person name="Ou C."/>
        </authorList>
    </citation>
    <scope>NUCLEOTIDE SEQUENCE [LARGE SCALE GENOMIC DNA]</scope>
    <source>
        <strain evidence="2">S2</strain>
        <tissue evidence="2">Leaf</tissue>
    </source>
</reference>
<comment type="caution">
    <text evidence="2">The sequence shown here is derived from an EMBL/GenBank/DDBJ whole genome shotgun (WGS) entry which is preliminary data.</text>
</comment>
<reference evidence="2 3" key="2">
    <citation type="submission" date="2019-11" db="EMBL/GenBank/DDBJ databases">
        <title>A de novo genome assembly of a pear dwarfing rootstock.</title>
        <authorList>
            <person name="Wang F."/>
            <person name="Wang J."/>
            <person name="Li S."/>
            <person name="Zhang Y."/>
            <person name="Fang M."/>
            <person name="Ma L."/>
            <person name="Zhao Y."/>
            <person name="Jiang S."/>
        </authorList>
    </citation>
    <scope>NUCLEOTIDE SEQUENCE [LARGE SCALE GENOMIC DNA]</scope>
    <source>
        <strain evidence="2">S2</strain>
        <tissue evidence="2">Leaf</tissue>
    </source>
</reference>